<keyword evidence="1" id="KW-0880">Kelch repeat</keyword>
<dbReference type="PANTHER" id="PTHR46093">
    <property type="entry name" value="ACYL-COA-BINDING DOMAIN-CONTAINING PROTEIN 5"/>
    <property type="match status" value="1"/>
</dbReference>
<evidence type="ECO:0000313" key="5">
    <source>
        <dbReference type="EMBL" id="KAK4461280.1"/>
    </source>
</evidence>
<organism evidence="5 6">
    <name type="scientific">Cladorrhinum samala</name>
    <dbReference type="NCBI Taxonomy" id="585594"/>
    <lineage>
        <taxon>Eukaryota</taxon>
        <taxon>Fungi</taxon>
        <taxon>Dikarya</taxon>
        <taxon>Ascomycota</taxon>
        <taxon>Pezizomycotina</taxon>
        <taxon>Sordariomycetes</taxon>
        <taxon>Sordariomycetidae</taxon>
        <taxon>Sordariales</taxon>
        <taxon>Podosporaceae</taxon>
        <taxon>Cladorrhinum</taxon>
    </lineage>
</organism>
<name>A0AAV9HMF8_9PEZI</name>
<evidence type="ECO:0000313" key="6">
    <source>
        <dbReference type="Proteomes" id="UP001321749"/>
    </source>
</evidence>
<evidence type="ECO:0000256" key="1">
    <source>
        <dbReference type="ARBA" id="ARBA00022441"/>
    </source>
</evidence>
<keyword evidence="3" id="KW-1133">Transmembrane helix</keyword>
<feature type="chain" id="PRO_5043508027" description="Kelch repeat protein" evidence="4">
    <location>
        <begin position="21"/>
        <end position="520"/>
    </location>
</feature>
<comment type="caution">
    <text evidence="5">The sequence shown here is derived from an EMBL/GenBank/DDBJ whole genome shotgun (WGS) entry which is preliminary data.</text>
</comment>
<dbReference type="PANTHER" id="PTHR46093:SF18">
    <property type="entry name" value="FIBRONECTIN TYPE-III DOMAIN-CONTAINING PROTEIN"/>
    <property type="match status" value="1"/>
</dbReference>
<dbReference type="AlphaFoldDB" id="A0AAV9HMF8"/>
<proteinExistence type="predicted"/>
<evidence type="ECO:0000256" key="2">
    <source>
        <dbReference type="ARBA" id="ARBA00022737"/>
    </source>
</evidence>
<dbReference type="Proteomes" id="UP001321749">
    <property type="component" value="Unassembled WGS sequence"/>
</dbReference>
<accession>A0AAV9HMF8</accession>
<dbReference type="Gene3D" id="2.120.10.80">
    <property type="entry name" value="Kelch-type beta propeller"/>
    <property type="match status" value="1"/>
</dbReference>
<keyword evidence="6" id="KW-1185">Reference proteome</keyword>
<evidence type="ECO:0000256" key="4">
    <source>
        <dbReference type="SAM" id="SignalP"/>
    </source>
</evidence>
<dbReference type="SUPFAM" id="SSF50965">
    <property type="entry name" value="Galactose oxidase, central domain"/>
    <property type="match status" value="1"/>
</dbReference>
<dbReference type="InterPro" id="IPR011043">
    <property type="entry name" value="Gal_Oxase/kelch_b-propeller"/>
</dbReference>
<feature type="transmembrane region" description="Helical" evidence="3">
    <location>
        <begin position="458"/>
        <end position="483"/>
    </location>
</feature>
<sequence length="520" mass="56715">MYMHVHCLFALLWLGNGIQAVLLDAPSYQNFGCRRWPTATVLGSHVYIEGGEISQLEDGKNPLVIAPVNSTLSIDISKSWNSKTVSIRTITKPPGIPSRTMANIWTNAAALELYSWGGTFRNAKDIVQAQVLKFTADGNGGGSWGVQNLENANILKTLHPSRGGAFASANETGFLIGGQANNLTELNRKDQQNIPGMLTFDMKTKTLQNITSTSSSAGDSDSGFPFNGALVWAEAEYVPNFGPNGLVMVFGGHDAPLDNSIEAYDTQPLGFETLRFFDPRTGEWFSQKTTGTAPFTPRMNFCVTGFQTTSGYDIFVYGGYREQGTKPVFGSSYILSLPGFVWTQVPDAPEGRQGHACVSVGNRQVLSIGGSTYGWATRDKAPQGLSLFDMTSLEWKYEYDADAGPYERSDRIKEWYKNGSLASVQWSSDKVRTLFAISETSEPVATPGPDPKSSRTPVGAIVGGVLGGVGVLALIAGIAWWLLRFRRRTSMLMRSLANMDTQSWLQGDEEQSSQDPRQNL</sequence>
<evidence type="ECO:0008006" key="7">
    <source>
        <dbReference type="Google" id="ProtNLM"/>
    </source>
</evidence>
<feature type="signal peptide" evidence="4">
    <location>
        <begin position="1"/>
        <end position="20"/>
    </location>
</feature>
<keyword evidence="3" id="KW-0472">Membrane</keyword>
<keyword evidence="2" id="KW-0677">Repeat</keyword>
<dbReference type="EMBL" id="MU864994">
    <property type="protein sequence ID" value="KAK4461280.1"/>
    <property type="molecule type" value="Genomic_DNA"/>
</dbReference>
<reference evidence="5" key="2">
    <citation type="submission" date="2023-06" db="EMBL/GenBank/DDBJ databases">
        <authorList>
            <consortium name="Lawrence Berkeley National Laboratory"/>
            <person name="Mondo S.J."/>
            <person name="Hensen N."/>
            <person name="Bonometti L."/>
            <person name="Westerberg I."/>
            <person name="Brannstrom I.O."/>
            <person name="Guillou S."/>
            <person name="Cros-Aarteil S."/>
            <person name="Calhoun S."/>
            <person name="Haridas S."/>
            <person name="Kuo A."/>
            <person name="Pangilinan J."/>
            <person name="Riley R."/>
            <person name="Labutti K."/>
            <person name="Andreopoulos B."/>
            <person name="Lipzen A."/>
            <person name="Chen C."/>
            <person name="Yanf M."/>
            <person name="Daum C."/>
            <person name="Ng V."/>
            <person name="Clum A."/>
            <person name="Steindorff A."/>
            <person name="Ohm R."/>
            <person name="Martin F."/>
            <person name="Silar P."/>
            <person name="Natvig D."/>
            <person name="Lalanne C."/>
            <person name="Gautier V."/>
            <person name="Ament-Velasquez S.L."/>
            <person name="Kruys A."/>
            <person name="Hutchinson M.I."/>
            <person name="Powell A.J."/>
            <person name="Barry K."/>
            <person name="Miller A.N."/>
            <person name="Grigoriev I.V."/>
            <person name="Debuchy R."/>
            <person name="Gladieux P."/>
            <person name="Thoren M.H."/>
            <person name="Johannesson H."/>
        </authorList>
    </citation>
    <scope>NUCLEOTIDE SEQUENCE</scope>
    <source>
        <strain evidence="5">PSN324</strain>
    </source>
</reference>
<keyword evidence="4" id="KW-0732">Signal</keyword>
<dbReference type="InterPro" id="IPR015915">
    <property type="entry name" value="Kelch-typ_b-propeller"/>
</dbReference>
<keyword evidence="3" id="KW-0812">Transmembrane</keyword>
<evidence type="ECO:0000256" key="3">
    <source>
        <dbReference type="SAM" id="Phobius"/>
    </source>
</evidence>
<reference evidence="5" key="1">
    <citation type="journal article" date="2023" name="Mol. Phylogenet. Evol.">
        <title>Genome-scale phylogeny and comparative genomics of the fungal order Sordariales.</title>
        <authorList>
            <person name="Hensen N."/>
            <person name="Bonometti L."/>
            <person name="Westerberg I."/>
            <person name="Brannstrom I.O."/>
            <person name="Guillou S."/>
            <person name="Cros-Aarteil S."/>
            <person name="Calhoun S."/>
            <person name="Haridas S."/>
            <person name="Kuo A."/>
            <person name="Mondo S."/>
            <person name="Pangilinan J."/>
            <person name="Riley R."/>
            <person name="LaButti K."/>
            <person name="Andreopoulos B."/>
            <person name="Lipzen A."/>
            <person name="Chen C."/>
            <person name="Yan M."/>
            <person name="Daum C."/>
            <person name="Ng V."/>
            <person name="Clum A."/>
            <person name="Steindorff A."/>
            <person name="Ohm R.A."/>
            <person name="Martin F."/>
            <person name="Silar P."/>
            <person name="Natvig D.O."/>
            <person name="Lalanne C."/>
            <person name="Gautier V."/>
            <person name="Ament-Velasquez S.L."/>
            <person name="Kruys A."/>
            <person name="Hutchinson M.I."/>
            <person name="Powell A.J."/>
            <person name="Barry K."/>
            <person name="Miller A.N."/>
            <person name="Grigoriev I.V."/>
            <person name="Debuchy R."/>
            <person name="Gladieux P."/>
            <person name="Hiltunen Thoren M."/>
            <person name="Johannesson H."/>
        </authorList>
    </citation>
    <scope>NUCLEOTIDE SEQUENCE</scope>
    <source>
        <strain evidence="5">PSN324</strain>
    </source>
</reference>
<protein>
    <recommendedName>
        <fullName evidence="7">Kelch repeat protein</fullName>
    </recommendedName>
</protein>
<gene>
    <name evidence="5" type="ORF">QBC42DRAFT_347328</name>
</gene>